<name>E1ZML2_CHLVA</name>
<dbReference type="Proteomes" id="UP000008141">
    <property type="component" value="Unassembled WGS sequence"/>
</dbReference>
<dbReference type="eggNOG" id="KOG3326">
    <property type="taxonomic scope" value="Eukaryota"/>
</dbReference>
<dbReference type="RefSeq" id="XP_005845121.1">
    <property type="nucleotide sequence ID" value="XM_005845059.1"/>
</dbReference>
<evidence type="ECO:0000256" key="1">
    <source>
        <dbReference type="ARBA" id="ARBA00023128"/>
    </source>
</evidence>
<dbReference type="Gene3D" id="1.10.150.250">
    <property type="entry name" value="Flavinator of succinate dehydrogenase"/>
    <property type="match status" value="1"/>
</dbReference>
<dbReference type="AlphaFoldDB" id="E1ZML2"/>
<dbReference type="Pfam" id="PF03937">
    <property type="entry name" value="Sdh5"/>
    <property type="match status" value="1"/>
</dbReference>
<feature type="region of interest" description="Disordered" evidence="3">
    <location>
        <begin position="95"/>
        <end position="141"/>
    </location>
</feature>
<dbReference type="SUPFAM" id="SSF109910">
    <property type="entry name" value="YgfY-like"/>
    <property type="match status" value="1"/>
</dbReference>
<accession>E1ZML2</accession>
<dbReference type="PANTHER" id="PTHR12469">
    <property type="entry name" value="PROTEIN EMI5 HOMOLOG, MITOCHONDRIAL"/>
    <property type="match status" value="1"/>
</dbReference>
<dbReference type="FunCoup" id="E1ZML2">
    <property type="interactions" value="32"/>
</dbReference>
<keyword evidence="5" id="KW-1185">Reference proteome</keyword>
<evidence type="ECO:0008006" key="6">
    <source>
        <dbReference type="Google" id="ProtNLM"/>
    </source>
</evidence>
<dbReference type="KEGG" id="cvr:CHLNCDRAFT_137510"/>
<dbReference type="GO" id="GO:0034553">
    <property type="term" value="P:mitochondrial respiratory chain complex II assembly"/>
    <property type="evidence" value="ECO:0007669"/>
    <property type="project" value="TreeGrafter"/>
</dbReference>
<dbReference type="InterPro" id="IPR005631">
    <property type="entry name" value="SDH"/>
</dbReference>
<feature type="compositionally biased region" description="Gly residues" evidence="3">
    <location>
        <begin position="120"/>
        <end position="141"/>
    </location>
</feature>
<reference evidence="4 5" key="1">
    <citation type="journal article" date="2010" name="Plant Cell">
        <title>The Chlorella variabilis NC64A genome reveals adaptation to photosymbiosis, coevolution with viruses, and cryptic sex.</title>
        <authorList>
            <person name="Blanc G."/>
            <person name="Duncan G."/>
            <person name="Agarkova I."/>
            <person name="Borodovsky M."/>
            <person name="Gurnon J."/>
            <person name="Kuo A."/>
            <person name="Lindquist E."/>
            <person name="Lucas S."/>
            <person name="Pangilinan J."/>
            <person name="Polle J."/>
            <person name="Salamov A."/>
            <person name="Terry A."/>
            <person name="Yamada T."/>
            <person name="Dunigan D.D."/>
            <person name="Grigoriev I.V."/>
            <person name="Claverie J.M."/>
            <person name="Van Etten J.L."/>
        </authorList>
    </citation>
    <scope>NUCLEOTIDE SEQUENCE [LARGE SCALE GENOMIC DNA]</scope>
    <source>
        <strain evidence="4 5">NC64A</strain>
    </source>
</reference>
<dbReference type="GO" id="GO:0005739">
    <property type="term" value="C:mitochondrion"/>
    <property type="evidence" value="ECO:0007669"/>
    <property type="project" value="TreeGrafter"/>
</dbReference>
<dbReference type="PANTHER" id="PTHR12469:SF2">
    <property type="entry name" value="SUCCINATE DEHYDROGENASE ASSEMBLY FACTOR 2, MITOCHONDRIAL"/>
    <property type="match status" value="1"/>
</dbReference>
<dbReference type="InParanoid" id="E1ZML2"/>
<evidence type="ECO:0000313" key="5">
    <source>
        <dbReference type="Proteomes" id="UP000008141"/>
    </source>
</evidence>
<keyword evidence="2" id="KW-0143">Chaperone</keyword>
<dbReference type="GeneID" id="17352479"/>
<evidence type="ECO:0000256" key="3">
    <source>
        <dbReference type="SAM" id="MobiDB-lite"/>
    </source>
</evidence>
<protein>
    <recommendedName>
        <fullName evidence="6">Succinate dehydrogenase assembly factor 2, mitochondrial</fullName>
    </recommendedName>
</protein>
<gene>
    <name evidence="4" type="ORF">CHLNCDRAFT_137510</name>
</gene>
<sequence>MAAQKTAQPRLVNRLLYRSRQRGFLELDLLVGMWAEKELPQMSVEQMREFEVVLGQENPDMFKWLTAQAEAPEELRHNRTFAALQAHVQALRDRHHSVPRAAGEAPKEWVRGWSDSGKDLGSGGLASSSGGGGGSRAGGSS</sequence>
<dbReference type="OrthoDB" id="284292at2759"/>
<evidence type="ECO:0000256" key="2">
    <source>
        <dbReference type="ARBA" id="ARBA00023186"/>
    </source>
</evidence>
<organism evidence="5">
    <name type="scientific">Chlorella variabilis</name>
    <name type="common">Green alga</name>
    <dbReference type="NCBI Taxonomy" id="554065"/>
    <lineage>
        <taxon>Eukaryota</taxon>
        <taxon>Viridiplantae</taxon>
        <taxon>Chlorophyta</taxon>
        <taxon>core chlorophytes</taxon>
        <taxon>Trebouxiophyceae</taxon>
        <taxon>Chlorellales</taxon>
        <taxon>Chlorellaceae</taxon>
        <taxon>Chlorella clade</taxon>
        <taxon>Chlorella</taxon>
    </lineage>
</organism>
<dbReference type="GO" id="GO:0006099">
    <property type="term" value="P:tricarboxylic acid cycle"/>
    <property type="evidence" value="ECO:0007669"/>
    <property type="project" value="TreeGrafter"/>
</dbReference>
<evidence type="ECO:0000313" key="4">
    <source>
        <dbReference type="EMBL" id="EFN53019.1"/>
    </source>
</evidence>
<dbReference type="GO" id="GO:0006121">
    <property type="term" value="P:mitochondrial electron transport, succinate to ubiquinone"/>
    <property type="evidence" value="ECO:0007669"/>
    <property type="project" value="TreeGrafter"/>
</dbReference>
<dbReference type="OMA" id="WTQENIH"/>
<keyword evidence="1" id="KW-0496">Mitochondrion</keyword>
<dbReference type="InterPro" id="IPR036714">
    <property type="entry name" value="SDH_sf"/>
</dbReference>
<proteinExistence type="predicted"/>
<dbReference type="EMBL" id="GL433853">
    <property type="protein sequence ID" value="EFN53019.1"/>
    <property type="molecule type" value="Genomic_DNA"/>
</dbReference>
<dbReference type="STRING" id="554065.E1ZML2"/>
<dbReference type="FunFam" id="1.10.150.250:FF:000004">
    <property type="entry name" value="Succinate dehydrogenase assembly factor 2, mitochondrial"/>
    <property type="match status" value="1"/>
</dbReference>